<proteinExistence type="predicted"/>
<dbReference type="AlphaFoldDB" id="I0KBX5"/>
<dbReference type="NCBIfam" id="TIGR01760">
    <property type="entry name" value="tape_meas_TP901"/>
    <property type="match status" value="1"/>
</dbReference>
<evidence type="ECO:0000313" key="4">
    <source>
        <dbReference type="EMBL" id="CCH01628.1"/>
    </source>
</evidence>
<feature type="region of interest" description="Disordered" evidence="2">
    <location>
        <begin position="742"/>
        <end position="768"/>
    </location>
</feature>
<organism evidence="4 5">
    <name type="scientific">Fibrella aestuarina BUZ 2</name>
    <dbReference type="NCBI Taxonomy" id="1166018"/>
    <lineage>
        <taxon>Bacteria</taxon>
        <taxon>Pseudomonadati</taxon>
        <taxon>Bacteroidota</taxon>
        <taxon>Cytophagia</taxon>
        <taxon>Cytophagales</taxon>
        <taxon>Spirosomataceae</taxon>
        <taxon>Fibrella</taxon>
    </lineage>
</organism>
<protein>
    <submittedName>
        <fullName evidence="4">Phage tail tape measure protein, TP901 family</fullName>
    </submittedName>
</protein>
<dbReference type="InterPro" id="IPR010090">
    <property type="entry name" value="Phage_tape_meas"/>
</dbReference>
<keyword evidence="5" id="KW-1185">Reference proteome</keyword>
<accession>I0KBX5</accession>
<sequence length="1111" mass="121835">MANQQERAVIDLVINGEQAKASLKQIKAEAIDARKEFNRMAEADDPAAYAKKAEQVKLLESAARSMGDRLKETASGWQTFLKEGGTILAGVAGGNIATWGLETLVGLIPMAIDKSVKLRDQFADIAKTTGMADSEIQALNKDLKDINTRTPTKELRDMAAVGGQFGVAKEQISGFVKATDIANVALGDQFENAEAVATEMTGLRNVLGDIKTDDVGTDMLHIANTINALESAGAATAPVLADMTSRIGGVAVPLGLTSAQVLGLSATLQELNVTSERGSTAVVDILNGMAKAPDAFAKYARAADGTTLSTKEFAHLVNTDMMGALRAVIKGFGEGDATATGMAHKLDEMGMNGNGVMEVFMKLASNTDMLDKRIGLAQDTILSTDSVMGEFNKKNYDLAVNLKKLSEWFGGLLSKSGLPGFAEWLVTAATKVLGLTSASESSMKAFESQRDSIKSLQKDTEPLLKRHDELKAKTKLTTTEQQELDKIIKAVAGSIPQAVTQFDAMGNAMAISTEKAREYVKQQKEVLKYTNRQAIADTDEELTNARSGLQFLINKRKAGKEVVVSKGNSGSVQERVYTTAELQQLDADIAAKNKAIADLETRRSGLSGDYLEEKESTRRRNERRQRVDLLPSAKSAPTEDTYTESDHERKEREKREKKSQREARTVQKEQETYEKLVEDALERQAKGRDKTFEREQLQFGEHYAKLLKMAGSNKERQAEVQQLMSDELTQIQQREIDRKEKLEEQKAEKERIKQEKQLREQRESDKRSYDLVMGGVDQEHEGRQGKLGLTPDGKINAAQDLRLLELQEEETYLNAKLLVQQAYSQESADTEAALTENHNRQVWLRAQAEKDASDAMREAQWAVNEARREAMSQGLSVLQSFLGQHTVAYKAMVVAMKAFAIAEIIVNTQREISQMWTNRPPYYWLLPDQGASILTAQTVAAKVRAGVGIGTIAAQGVQELAAPGTALAKKDDGGFTGIADLYGDPSGFYSQPTRVNAGRRSYIVGERRREFIMGGAMLENPVFANLALALDAVQRRGDYAPFGQIMGEQARAATSAPAGPDYGPQLLAMNGQLNQLRADMTGLANRPVMLNYRLLEEYEDQLGQVRTETSL</sequence>
<feature type="domain" description="Phage tail tape measure protein" evidence="3">
    <location>
        <begin position="141"/>
        <end position="339"/>
    </location>
</feature>
<feature type="coiled-coil region" evidence="1">
    <location>
        <begin position="16"/>
        <end position="43"/>
    </location>
</feature>
<keyword evidence="1" id="KW-0175">Coiled coil</keyword>
<evidence type="ECO:0000313" key="5">
    <source>
        <dbReference type="Proteomes" id="UP000011058"/>
    </source>
</evidence>
<dbReference type="OrthoDB" id="840436at2"/>
<dbReference type="Proteomes" id="UP000011058">
    <property type="component" value="Chromosome"/>
</dbReference>
<evidence type="ECO:0000259" key="3">
    <source>
        <dbReference type="Pfam" id="PF10145"/>
    </source>
</evidence>
<name>I0KBX5_9BACT</name>
<dbReference type="RefSeq" id="WP_015332727.1">
    <property type="nucleotide sequence ID" value="NC_020054.1"/>
</dbReference>
<dbReference type="STRING" id="1166018.FAES_3621"/>
<reference evidence="4 5" key="1">
    <citation type="journal article" date="2012" name="J. Bacteriol.">
        <title>Genome Sequence of Fibrella aestuarina BUZ 2T, a Filamentous Marine Bacterium.</title>
        <authorList>
            <person name="Filippini M."/>
            <person name="Qi W."/>
            <person name="Blom J."/>
            <person name="Goesmann A."/>
            <person name="Smits T.H."/>
            <person name="Bagheri H.C."/>
        </authorList>
    </citation>
    <scope>NUCLEOTIDE SEQUENCE [LARGE SCALE GENOMIC DNA]</scope>
    <source>
        <strain evidence="5">BUZ 2T</strain>
    </source>
</reference>
<evidence type="ECO:0000256" key="2">
    <source>
        <dbReference type="SAM" id="MobiDB-lite"/>
    </source>
</evidence>
<dbReference type="Pfam" id="PF10145">
    <property type="entry name" value="PhageMin_Tail"/>
    <property type="match status" value="1"/>
</dbReference>
<gene>
    <name evidence="4" type="ORF">FAES_3621</name>
</gene>
<dbReference type="HOGENOM" id="CLU_301853_0_0_10"/>
<dbReference type="PATRIC" id="fig|1166018.3.peg.5402"/>
<feature type="region of interest" description="Disordered" evidence="2">
    <location>
        <begin position="610"/>
        <end position="670"/>
    </location>
</feature>
<dbReference type="KEGG" id="fae:FAES_3621"/>
<dbReference type="eggNOG" id="COG1196">
    <property type="taxonomic scope" value="Bacteria"/>
</dbReference>
<feature type="compositionally biased region" description="Basic and acidic residues" evidence="2">
    <location>
        <begin position="611"/>
        <end position="627"/>
    </location>
</feature>
<evidence type="ECO:0000256" key="1">
    <source>
        <dbReference type="SAM" id="Coils"/>
    </source>
</evidence>
<feature type="compositionally biased region" description="Basic and acidic residues" evidence="2">
    <location>
        <begin position="644"/>
        <end position="670"/>
    </location>
</feature>
<dbReference type="EMBL" id="HE796683">
    <property type="protein sequence ID" value="CCH01628.1"/>
    <property type="molecule type" value="Genomic_DNA"/>
</dbReference>